<dbReference type="InterPro" id="IPR009003">
    <property type="entry name" value="Peptidase_S1_PA"/>
</dbReference>
<protein>
    <recommendedName>
        <fullName evidence="5">Serine protease</fullName>
    </recommendedName>
</protein>
<gene>
    <name evidence="3" type="ORF">GCM10009836_18250</name>
</gene>
<dbReference type="SUPFAM" id="SSF50494">
    <property type="entry name" value="Trypsin-like serine proteases"/>
    <property type="match status" value="1"/>
</dbReference>
<organism evidence="3 4">
    <name type="scientific">Pseudonocardia ailaonensis</name>
    <dbReference type="NCBI Taxonomy" id="367279"/>
    <lineage>
        <taxon>Bacteria</taxon>
        <taxon>Bacillati</taxon>
        <taxon>Actinomycetota</taxon>
        <taxon>Actinomycetes</taxon>
        <taxon>Pseudonocardiales</taxon>
        <taxon>Pseudonocardiaceae</taxon>
        <taxon>Pseudonocardia</taxon>
    </lineage>
</organism>
<accession>A0ABN2MUU2</accession>
<dbReference type="EMBL" id="BAAAQK010000005">
    <property type="protein sequence ID" value="GAA1839453.1"/>
    <property type="molecule type" value="Genomic_DNA"/>
</dbReference>
<dbReference type="InterPro" id="IPR043504">
    <property type="entry name" value="Peptidase_S1_PA_chymotrypsin"/>
</dbReference>
<evidence type="ECO:0000313" key="3">
    <source>
        <dbReference type="EMBL" id="GAA1839453.1"/>
    </source>
</evidence>
<feature type="region of interest" description="Disordered" evidence="1">
    <location>
        <begin position="280"/>
        <end position="303"/>
    </location>
</feature>
<comment type="caution">
    <text evidence="3">The sequence shown here is derived from an EMBL/GenBank/DDBJ whole genome shotgun (WGS) entry which is preliminary data.</text>
</comment>
<evidence type="ECO:0000256" key="2">
    <source>
        <dbReference type="SAM" id="SignalP"/>
    </source>
</evidence>
<dbReference type="Proteomes" id="UP001500449">
    <property type="component" value="Unassembled WGS sequence"/>
</dbReference>
<keyword evidence="4" id="KW-1185">Reference proteome</keyword>
<feature type="signal peptide" evidence="2">
    <location>
        <begin position="1"/>
        <end position="25"/>
    </location>
</feature>
<name>A0ABN2MUU2_9PSEU</name>
<feature type="chain" id="PRO_5046963282" description="Serine protease" evidence="2">
    <location>
        <begin position="26"/>
        <end position="303"/>
    </location>
</feature>
<proteinExistence type="predicted"/>
<evidence type="ECO:0000256" key="1">
    <source>
        <dbReference type="SAM" id="MobiDB-lite"/>
    </source>
</evidence>
<sequence>MALWTATTVTALVALAIALPSTATAQPTRSLQAPAPVWAPRESAAVHPGVRTVTQGGGSCTSNFVFRDGTGAVYLGQAAHCAGTGQETEINGCTSSTMPEGTLVTVQGDGGRSFTGPMVYSSWVNMQRRGETDPDTCAYNDFALVRLPADAAGATNPTVPFFGGPTGVSTGGLPAGAQTFTYGNSELRGGAATLSPKAGVSAGDVGGGWGHVVYTVSPGVPGDSGSAFLDSSGRGLGMLSTLNLAPLPVSNGVVDLAHVLAYANTYAGLGDLSMVDGTAPFTSTPPGVDPQDLAPPAGPPVSG</sequence>
<keyword evidence="2" id="KW-0732">Signal</keyword>
<dbReference type="Gene3D" id="2.40.10.10">
    <property type="entry name" value="Trypsin-like serine proteases"/>
    <property type="match status" value="1"/>
</dbReference>
<reference evidence="3 4" key="1">
    <citation type="journal article" date="2019" name="Int. J. Syst. Evol. Microbiol.">
        <title>The Global Catalogue of Microorganisms (GCM) 10K type strain sequencing project: providing services to taxonomists for standard genome sequencing and annotation.</title>
        <authorList>
            <consortium name="The Broad Institute Genomics Platform"/>
            <consortium name="The Broad Institute Genome Sequencing Center for Infectious Disease"/>
            <person name="Wu L."/>
            <person name="Ma J."/>
        </authorList>
    </citation>
    <scope>NUCLEOTIDE SEQUENCE [LARGE SCALE GENOMIC DNA]</scope>
    <source>
        <strain evidence="3 4">JCM 16009</strain>
    </source>
</reference>
<evidence type="ECO:0000313" key="4">
    <source>
        <dbReference type="Proteomes" id="UP001500449"/>
    </source>
</evidence>
<evidence type="ECO:0008006" key="5">
    <source>
        <dbReference type="Google" id="ProtNLM"/>
    </source>
</evidence>